<organism evidence="2 3">
    <name type="scientific">Sodiomyces alkalinus (strain CBS 110278 / VKM F-3762 / F11)</name>
    <name type="common">Alkaliphilic filamentous fungus</name>
    <dbReference type="NCBI Taxonomy" id="1314773"/>
    <lineage>
        <taxon>Eukaryota</taxon>
        <taxon>Fungi</taxon>
        <taxon>Dikarya</taxon>
        <taxon>Ascomycota</taxon>
        <taxon>Pezizomycotina</taxon>
        <taxon>Sordariomycetes</taxon>
        <taxon>Hypocreomycetidae</taxon>
        <taxon>Glomerellales</taxon>
        <taxon>Plectosphaerellaceae</taxon>
        <taxon>Sodiomyces</taxon>
    </lineage>
</organism>
<evidence type="ECO:0000256" key="1">
    <source>
        <dbReference type="SAM" id="MobiDB-lite"/>
    </source>
</evidence>
<feature type="region of interest" description="Disordered" evidence="1">
    <location>
        <begin position="1"/>
        <end position="24"/>
    </location>
</feature>
<accession>A0A3N2Q2K5</accession>
<feature type="compositionally biased region" description="Acidic residues" evidence="1">
    <location>
        <begin position="426"/>
        <end position="439"/>
    </location>
</feature>
<dbReference type="InterPro" id="IPR037470">
    <property type="entry name" value="IVY1"/>
</dbReference>
<dbReference type="Gene3D" id="1.20.1270.60">
    <property type="entry name" value="Arfaptin homology (AH) domain/BAR domain"/>
    <property type="match status" value="1"/>
</dbReference>
<dbReference type="EMBL" id="ML119052">
    <property type="protein sequence ID" value="ROT40956.1"/>
    <property type="molecule type" value="Genomic_DNA"/>
</dbReference>
<dbReference type="InterPro" id="IPR027267">
    <property type="entry name" value="AH/BAR_dom_sf"/>
</dbReference>
<keyword evidence="3" id="KW-1185">Reference proteome</keyword>
<dbReference type="OrthoDB" id="5594612at2759"/>
<dbReference type="SUPFAM" id="SSF103657">
    <property type="entry name" value="BAR/IMD domain-like"/>
    <property type="match status" value="1"/>
</dbReference>
<feature type="compositionally biased region" description="Basic and acidic residues" evidence="1">
    <location>
        <begin position="452"/>
        <end position="462"/>
    </location>
</feature>
<dbReference type="GO" id="GO:0000329">
    <property type="term" value="C:fungal-type vacuole membrane"/>
    <property type="evidence" value="ECO:0007669"/>
    <property type="project" value="InterPro"/>
</dbReference>
<evidence type="ECO:0000313" key="2">
    <source>
        <dbReference type="EMBL" id="ROT40956.1"/>
    </source>
</evidence>
<dbReference type="AlphaFoldDB" id="A0A3N2Q2K5"/>
<evidence type="ECO:0008006" key="4">
    <source>
        <dbReference type="Google" id="ProtNLM"/>
    </source>
</evidence>
<dbReference type="GO" id="GO:0005543">
    <property type="term" value="F:phospholipid binding"/>
    <property type="evidence" value="ECO:0007669"/>
    <property type="project" value="InterPro"/>
</dbReference>
<dbReference type="RefSeq" id="XP_028468762.1">
    <property type="nucleotide sequence ID" value="XM_028611263.1"/>
</dbReference>
<sequence length="532" mass="57172">MVDAVQPRDASPSPSQLPPVPGSPTYSFASTANRLSTYNLPLPPPPRPAHAILSKTDLEASQTAYADLLATAKSYRLALAALSAASSAFGSALEACARLKEARAEPIGPSPNAASLVGSFHASAAPCSADPLLSASGVHHLVANHHHILSETVYRSFEVPLLDELDKWRRAMEDEDESYVKTVRDKSREIRRLEKEGLKLHRQRRRDVGRFRAHLVDLTTKLDGLTALHGDHARTLLRESQETSAKIVDATCSLVRAEVDIFESLARKGWTGGGLDDLLERGQDLFATTDLPDDYVSAAAGGVASNGSSSKLFSILPPRSILADAGSDASRPLGHTRSDSLLVDDAERYQSLVGAAVASGPSPGGDAEDAETRSVSSDSGRKNRPRGARPFSPQPIRRNPTDVPFNDTLGEPAVTPDAAADQEIKADDEDEGGEGEEREEPTNAVQVLGDAGELKMKQNGDGREEDDLEHQPWRNEGKGQLRDSDTNEEDEPARENVTRGNASGEALQQAKQGNDEERGRSRERDLSEDGPA</sequence>
<dbReference type="FunFam" id="1.20.1270.60:FF:000075">
    <property type="entry name" value="Related to IVY1-phospholipid-binding protein"/>
    <property type="match status" value="1"/>
</dbReference>
<dbReference type="STRING" id="1314773.A0A3N2Q2K5"/>
<feature type="compositionally biased region" description="Basic and acidic residues" evidence="1">
    <location>
        <begin position="513"/>
        <end position="532"/>
    </location>
</feature>
<gene>
    <name evidence="2" type="ORF">SODALDRAFT_330676</name>
</gene>
<evidence type="ECO:0000313" key="3">
    <source>
        <dbReference type="Proteomes" id="UP000272025"/>
    </source>
</evidence>
<dbReference type="Proteomes" id="UP000272025">
    <property type="component" value="Unassembled WGS sequence"/>
</dbReference>
<dbReference type="PANTHER" id="PTHR38407">
    <property type="entry name" value="PROTEIN IVY1"/>
    <property type="match status" value="1"/>
</dbReference>
<dbReference type="GO" id="GO:0042144">
    <property type="term" value="P:vacuole fusion, non-autophagic"/>
    <property type="evidence" value="ECO:0007669"/>
    <property type="project" value="InterPro"/>
</dbReference>
<feature type="compositionally biased region" description="Low complexity" evidence="1">
    <location>
        <begin position="356"/>
        <end position="365"/>
    </location>
</feature>
<feature type="region of interest" description="Disordered" evidence="1">
    <location>
        <begin position="356"/>
        <end position="532"/>
    </location>
</feature>
<reference evidence="2 3" key="1">
    <citation type="journal article" date="2018" name="Mol. Ecol.">
        <title>The obligate alkalophilic soda-lake fungus Sodiomyces alkalinus has shifted to a protein diet.</title>
        <authorList>
            <person name="Grum-Grzhimaylo A.A."/>
            <person name="Falkoski D.L."/>
            <person name="van den Heuvel J."/>
            <person name="Valero-Jimenez C.A."/>
            <person name="Min B."/>
            <person name="Choi I.G."/>
            <person name="Lipzen A."/>
            <person name="Daum C.G."/>
            <person name="Aanen D.K."/>
            <person name="Tsang A."/>
            <person name="Henrissat B."/>
            <person name="Bilanenko E.N."/>
            <person name="de Vries R.P."/>
            <person name="van Kan J.A.L."/>
            <person name="Grigoriev I.V."/>
            <person name="Debets A.J.M."/>
        </authorList>
    </citation>
    <scope>NUCLEOTIDE SEQUENCE [LARGE SCALE GENOMIC DNA]</scope>
    <source>
        <strain evidence="2 3">F11</strain>
    </source>
</reference>
<dbReference type="PANTHER" id="PTHR38407:SF1">
    <property type="entry name" value="PROTEIN IVY1"/>
    <property type="match status" value="1"/>
</dbReference>
<dbReference type="GeneID" id="39579741"/>
<proteinExistence type="predicted"/>
<name>A0A3N2Q2K5_SODAK</name>
<feature type="compositionally biased region" description="Basic and acidic residues" evidence="1">
    <location>
        <begin position="469"/>
        <end position="485"/>
    </location>
</feature>
<protein>
    <recommendedName>
        <fullName evidence="4">Phospholipid-binding protein</fullName>
    </recommendedName>
</protein>